<evidence type="ECO:0000256" key="2">
    <source>
        <dbReference type="ARBA" id="ARBA00037999"/>
    </source>
</evidence>
<dbReference type="InterPro" id="IPR000653">
    <property type="entry name" value="DegT/StrS_aminotransferase"/>
</dbReference>
<dbReference type="InterPro" id="IPR015421">
    <property type="entry name" value="PyrdxlP-dep_Trfase_major"/>
</dbReference>
<evidence type="ECO:0000256" key="5">
    <source>
        <dbReference type="RuleBase" id="RU004508"/>
    </source>
</evidence>
<proteinExistence type="inferred from homology"/>
<evidence type="ECO:0000313" key="6">
    <source>
        <dbReference type="EMBL" id="MCJ0974531.1"/>
    </source>
</evidence>
<keyword evidence="6" id="KW-0808">Transferase</keyword>
<dbReference type="PANTHER" id="PTHR30244">
    <property type="entry name" value="TRANSAMINASE"/>
    <property type="match status" value="1"/>
</dbReference>
<keyword evidence="7" id="KW-1185">Reference proteome</keyword>
<dbReference type="InterPro" id="IPR015424">
    <property type="entry name" value="PyrdxlP-dep_Trfase"/>
</dbReference>
<sequence>MINVTKAYLGNRSKFLGYVDSIYESGWLTNQGPLVRELEERLRDYLGVRNIVLTSNGTLALQIAYRALGLHGGSAVTTPFSFVATTSSLYWEGVRPLFADIDRATWNLDPNAIEASITDDTRAIVATHVFGNACDVDAIDRVAERHGLKVVYDGAHAFGVRHRGASLFSRGDISTLSFHATKLFHTIEGGAIVTNDDALADRIRLLCNFGIVDTDLIDGVGINAKLNEFAAAMGLCILDDMPLILEQRAEIADRYERRLGGHFDLQRQQPESERNHSYFPIALASEAQLLSCRSALNRQGINPRRYFYPSLDTLDYLQPQPAQGESRSLSRRVLCLPIYPGLPLHVQELVIDTLLAQVIRREPQPTPAHWPGVALAAGRQREKLELLARSKTWPGVTP</sequence>
<comment type="caution">
    <text evidence="6">The sequence shown here is derived from an EMBL/GenBank/DDBJ whole genome shotgun (WGS) entry which is preliminary data.</text>
</comment>
<evidence type="ECO:0000256" key="3">
    <source>
        <dbReference type="PIRSR" id="PIRSR000390-1"/>
    </source>
</evidence>
<dbReference type="PANTHER" id="PTHR30244:SF9">
    <property type="entry name" value="PROTEIN RV3402C"/>
    <property type="match status" value="1"/>
</dbReference>
<evidence type="ECO:0000313" key="7">
    <source>
        <dbReference type="Proteomes" id="UP001139682"/>
    </source>
</evidence>
<dbReference type="Pfam" id="PF01041">
    <property type="entry name" value="DegT_DnrJ_EryC1"/>
    <property type="match status" value="1"/>
</dbReference>
<dbReference type="GO" id="GO:0000271">
    <property type="term" value="P:polysaccharide biosynthetic process"/>
    <property type="evidence" value="ECO:0007669"/>
    <property type="project" value="TreeGrafter"/>
</dbReference>
<accession>A0A9X1W3H9</accession>
<comment type="similarity">
    <text evidence="2 5">Belongs to the DegT/DnrJ/EryC1 family.</text>
</comment>
<dbReference type="Proteomes" id="UP001139682">
    <property type="component" value="Unassembled WGS sequence"/>
</dbReference>
<dbReference type="SUPFAM" id="SSF53383">
    <property type="entry name" value="PLP-dependent transferases"/>
    <property type="match status" value="1"/>
</dbReference>
<protein>
    <submittedName>
        <fullName evidence="6">DegT/DnrJ/EryC1/StrS family aminotransferase</fullName>
    </submittedName>
</protein>
<dbReference type="AlphaFoldDB" id="A0A9X1W3H9"/>
<dbReference type="EMBL" id="JALGRD010000007">
    <property type="protein sequence ID" value="MCJ0974531.1"/>
    <property type="molecule type" value="Genomic_DNA"/>
</dbReference>
<dbReference type="CDD" id="cd00616">
    <property type="entry name" value="AHBA_syn"/>
    <property type="match status" value="1"/>
</dbReference>
<organism evidence="6 7">
    <name type="scientific">Stutzerimonas marianensis</name>
    <dbReference type="NCBI Taxonomy" id="2929513"/>
    <lineage>
        <taxon>Bacteria</taxon>
        <taxon>Pseudomonadati</taxon>
        <taxon>Pseudomonadota</taxon>
        <taxon>Gammaproteobacteria</taxon>
        <taxon>Pseudomonadales</taxon>
        <taxon>Pseudomonadaceae</taxon>
        <taxon>Stutzerimonas</taxon>
    </lineage>
</organism>
<keyword evidence="6" id="KW-0032">Aminotransferase</keyword>
<evidence type="ECO:0000256" key="1">
    <source>
        <dbReference type="ARBA" id="ARBA00022898"/>
    </source>
</evidence>
<dbReference type="GO" id="GO:0030170">
    <property type="term" value="F:pyridoxal phosphate binding"/>
    <property type="evidence" value="ECO:0007669"/>
    <property type="project" value="TreeGrafter"/>
</dbReference>
<dbReference type="Gene3D" id="3.40.640.10">
    <property type="entry name" value="Type I PLP-dependent aspartate aminotransferase-like (Major domain)"/>
    <property type="match status" value="1"/>
</dbReference>
<evidence type="ECO:0000256" key="4">
    <source>
        <dbReference type="PIRSR" id="PIRSR000390-2"/>
    </source>
</evidence>
<feature type="active site" description="Proton acceptor" evidence="3">
    <location>
        <position position="182"/>
    </location>
</feature>
<dbReference type="GO" id="GO:0008483">
    <property type="term" value="F:transaminase activity"/>
    <property type="evidence" value="ECO:0007669"/>
    <property type="project" value="UniProtKB-KW"/>
</dbReference>
<feature type="modified residue" description="N6-(pyridoxal phosphate)lysine" evidence="4">
    <location>
        <position position="182"/>
    </location>
</feature>
<name>A0A9X1W3H9_9GAMM</name>
<reference evidence="6" key="1">
    <citation type="submission" date="2022-03" db="EMBL/GenBank/DDBJ databases">
        <title>Pseudomonas marianensis sp. nov., a marine bacterium isolated from deep-sea sediments of the Mariana Trench.</title>
        <authorList>
            <person name="Wei Y."/>
        </authorList>
    </citation>
    <scope>NUCLEOTIDE SEQUENCE</scope>
    <source>
        <strain evidence="6">PS1</strain>
    </source>
</reference>
<keyword evidence="1 4" id="KW-0663">Pyridoxal phosphate</keyword>
<dbReference type="RefSeq" id="WP_243606601.1">
    <property type="nucleotide sequence ID" value="NZ_JALGRD010000007.1"/>
</dbReference>
<gene>
    <name evidence="6" type="ORF">MST27_14230</name>
</gene>
<dbReference type="PIRSF" id="PIRSF000390">
    <property type="entry name" value="PLP_StrS"/>
    <property type="match status" value="1"/>
</dbReference>